<dbReference type="SUPFAM" id="SSF53850">
    <property type="entry name" value="Periplasmic binding protein-like II"/>
    <property type="match status" value="1"/>
</dbReference>
<dbReference type="AlphaFoldDB" id="A0A166SWK9"/>
<evidence type="ECO:0000313" key="2">
    <source>
        <dbReference type="EMBL" id="KZP29918.1"/>
    </source>
</evidence>
<accession>A0A166SWK9</accession>
<dbReference type="InterPro" id="IPR024370">
    <property type="entry name" value="PBP_domain"/>
</dbReference>
<protein>
    <recommendedName>
        <fullName evidence="1">PBP domain-containing protein</fullName>
    </recommendedName>
</protein>
<feature type="domain" description="PBP" evidence="1">
    <location>
        <begin position="31"/>
        <end position="282"/>
    </location>
</feature>
<reference evidence="2 3" key="1">
    <citation type="journal article" date="2016" name="Mol. Biol. Evol.">
        <title>Comparative Genomics of Early-Diverging Mushroom-Forming Fungi Provides Insights into the Origins of Lignocellulose Decay Capabilities.</title>
        <authorList>
            <person name="Nagy L.G."/>
            <person name="Riley R."/>
            <person name="Tritt A."/>
            <person name="Adam C."/>
            <person name="Daum C."/>
            <person name="Floudas D."/>
            <person name="Sun H."/>
            <person name="Yadav J.S."/>
            <person name="Pangilinan J."/>
            <person name="Larsson K.H."/>
            <person name="Matsuura K."/>
            <person name="Barry K."/>
            <person name="Labutti K."/>
            <person name="Kuo R."/>
            <person name="Ohm R.A."/>
            <person name="Bhattacharya S.S."/>
            <person name="Shirouzu T."/>
            <person name="Yoshinaga Y."/>
            <person name="Martin F.M."/>
            <person name="Grigoriev I.V."/>
            <person name="Hibbett D.S."/>
        </authorList>
    </citation>
    <scope>NUCLEOTIDE SEQUENCE [LARGE SCALE GENOMIC DNA]</scope>
    <source>
        <strain evidence="2 3">CBS 109695</strain>
    </source>
</reference>
<sequence>MLVVVPDFSVRVVSLVTAEVHYTGNTHNTGTKTRLRISNGGAGQAGLIKALAGAFIDWSRDHGGVDEDYVIDWVVGDTTESIKYLATGDADIAITYNAAAETRATDLKIATRKEWIFRDHFYIVGPKLEGNPAGLDDSDAVLAMLNKIVTAGDADSQDAPTRFLSRFDKSATNIRESLLFAEIGQIPWAHTYSKWYHQFPSYPLTALETASKLQEYTLTDRGTFLTLESTNRELTDNLHIYKAGKDEDPADPLLNLATVLLGARVCKADAELANNFVDWAIRPDGGQDVIKNFRKEGSDEYLYTGAPPKQ</sequence>
<dbReference type="OrthoDB" id="10260248at2759"/>
<dbReference type="STRING" id="436010.A0A166SWK9"/>
<dbReference type="EMBL" id="KV417496">
    <property type="protein sequence ID" value="KZP29918.1"/>
    <property type="molecule type" value="Genomic_DNA"/>
</dbReference>
<dbReference type="Gene3D" id="3.40.190.10">
    <property type="entry name" value="Periplasmic binding protein-like II"/>
    <property type="match status" value="2"/>
</dbReference>
<dbReference type="Pfam" id="PF12849">
    <property type="entry name" value="PBP_like_2"/>
    <property type="match status" value="1"/>
</dbReference>
<keyword evidence="3" id="KW-1185">Reference proteome</keyword>
<dbReference type="Proteomes" id="UP000076532">
    <property type="component" value="Unassembled WGS sequence"/>
</dbReference>
<dbReference type="InterPro" id="IPR052738">
    <property type="entry name" value="ABC-Tungstate_binding"/>
</dbReference>
<name>A0A166SWK9_9AGAM</name>
<dbReference type="PANTHER" id="PTHR37945">
    <property type="entry name" value="EXTRACELLULAR TUNGSTATE BINDING PROTEIN"/>
    <property type="match status" value="1"/>
</dbReference>
<evidence type="ECO:0000259" key="1">
    <source>
        <dbReference type="Pfam" id="PF12849"/>
    </source>
</evidence>
<evidence type="ECO:0000313" key="3">
    <source>
        <dbReference type="Proteomes" id="UP000076532"/>
    </source>
</evidence>
<gene>
    <name evidence="2" type="ORF">FIBSPDRAFT_851079</name>
</gene>
<dbReference type="PANTHER" id="PTHR37945:SF1">
    <property type="entry name" value="EXTRACELLULAR TUNGSTATE BINDING PROTEIN"/>
    <property type="match status" value="1"/>
</dbReference>
<proteinExistence type="predicted"/>
<organism evidence="2 3">
    <name type="scientific">Athelia psychrophila</name>
    <dbReference type="NCBI Taxonomy" id="1759441"/>
    <lineage>
        <taxon>Eukaryota</taxon>
        <taxon>Fungi</taxon>
        <taxon>Dikarya</taxon>
        <taxon>Basidiomycota</taxon>
        <taxon>Agaricomycotina</taxon>
        <taxon>Agaricomycetes</taxon>
        <taxon>Agaricomycetidae</taxon>
        <taxon>Atheliales</taxon>
        <taxon>Atheliaceae</taxon>
        <taxon>Athelia</taxon>
    </lineage>
</organism>